<gene>
    <name evidence="2" type="ORF">WJX84_000305</name>
</gene>
<comment type="caution">
    <text evidence="2">The sequence shown here is derived from an EMBL/GenBank/DDBJ whole genome shotgun (WGS) entry which is preliminary data.</text>
</comment>
<keyword evidence="3" id="KW-1185">Reference proteome</keyword>
<reference evidence="2 3" key="1">
    <citation type="journal article" date="2024" name="Nat. Commun.">
        <title>Phylogenomics reveals the evolutionary origins of lichenization in chlorophyte algae.</title>
        <authorList>
            <person name="Puginier C."/>
            <person name="Libourel C."/>
            <person name="Otte J."/>
            <person name="Skaloud P."/>
            <person name="Haon M."/>
            <person name="Grisel S."/>
            <person name="Petersen M."/>
            <person name="Berrin J.G."/>
            <person name="Delaux P.M."/>
            <person name="Dal Grande F."/>
            <person name="Keller J."/>
        </authorList>
    </citation>
    <scope>NUCLEOTIDE SEQUENCE [LARGE SCALE GENOMIC DNA]</scope>
    <source>
        <strain evidence="2 3">SAG 2523</strain>
    </source>
</reference>
<feature type="signal peptide" evidence="1">
    <location>
        <begin position="1"/>
        <end position="20"/>
    </location>
</feature>
<evidence type="ECO:0000313" key="2">
    <source>
        <dbReference type="EMBL" id="KAK9861116.1"/>
    </source>
</evidence>
<name>A0AAW1SUP3_9CHLO</name>
<sequence length="134" mass="13513">MLGLLSSLACTLAIVGSVQAQSSTLSVASLSAPASPATAPTAPVNPGRAAPPAQPSFYASPPGVVSGLFKANLSYPPTAYVSFQTVVAGLSADGFNQTLQQYYINSIASFVNEASSLVLRGLATLLMSHPAAQS</sequence>
<accession>A0AAW1SUP3</accession>
<organism evidence="2 3">
    <name type="scientific">Apatococcus fuscideae</name>
    <dbReference type="NCBI Taxonomy" id="2026836"/>
    <lineage>
        <taxon>Eukaryota</taxon>
        <taxon>Viridiplantae</taxon>
        <taxon>Chlorophyta</taxon>
        <taxon>core chlorophytes</taxon>
        <taxon>Trebouxiophyceae</taxon>
        <taxon>Chlorellales</taxon>
        <taxon>Chlorellaceae</taxon>
        <taxon>Apatococcus</taxon>
    </lineage>
</organism>
<dbReference type="AlphaFoldDB" id="A0AAW1SUP3"/>
<dbReference type="EMBL" id="JALJOV010000811">
    <property type="protein sequence ID" value="KAK9861116.1"/>
    <property type="molecule type" value="Genomic_DNA"/>
</dbReference>
<keyword evidence="1" id="KW-0732">Signal</keyword>
<protein>
    <submittedName>
        <fullName evidence="2">Uncharacterized protein</fullName>
    </submittedName>
</protein>
<dbReference type="Proteomes" id="UP001485043">
    <property type="component" value="Unassembled WGS sequence"/>
</dbReference>
<evidence type="ECO:0000313" key="3">
    <source>
        <dbReference type="Proteomes" id="UP001485043"/>
    </source>
</evidence>
<feature type="chain" id="PRO_5043530962" evidence="1">
    <location>
        <begin position="21"/>
        <end position="134"/>
    </location>
</feature>
<evidence type="ECO:0000256" key="1">
    <source>
        <dbReference type="SAM" id="SignalP"/>
    </source>
</evidence>
<proteinExistence type="predicted"/>